<dbReference type="PANTHER" id="PTHR34448:SF1">
    <property type="entry name" value="BLL6088 PROTEIN"/>
    <property type="match status" value="1"/>
</dbReference>
<sequence>MEKRIIEKMVKAMNFEKNEVVFINFWGTADELSYLYDFENAMKNEGVTVKALAITDEFILEEVGGKEAPLPESWFDRYDEAESVVDIISRPPGMPPQGLAKEKIPLFGEFLRGIFKKASSKKKFIQVTMPSRTNAMMAGMDYEKYRDRIIKALDIDYDELRKNCEKKISEYRGDKRIIKTGENCILTMETTGRKWFIDAGDGAFPCGEIFIAPLEDKSNGSIFFETFAAEGVGVFKNVTLFVEAGRVVSSDCDKFNEFLKTLPEGGNVVAELGIGMNPNVDCIEGDSALDENALGTFHIAIGMNHLFGGVNECPFHMDFVTTGEIL</sequence>
<gene>
    <name evidence="2" type="ORF">HHT355_0768</name>
</gene>
<dbReference type="AlphaFoldDB" id="A0A0H5SGP4"/>
<evidence type="ECO:0008006" key="4">
    <source>
        <dbReference type="Google" id="ProtNLM"/>
    </source>
</evidence>
<dbReference type="GO" id="GO:0004177">
    <property type="term" value="F:aminopeptidase activity"/>
    <property type="evidence" value="ECO:0007669"/>
    <property type="project" value="InterPro"/>
</dbReference>
<dbReference type="GO" id="GO:0046872">
    <property type="term" value="F:metal ion binding"/>
    <property type="evidence" value="ECO:0007669"/>
    <property type="project" value="UniProtKB-KW"/>
</dbReference>
<protein>
    <recommendedName>
        <fullName evidence="4">Aminopeptidase</fullName>
    </recommendedName>
</protein>
<dbReference type="GO" id="GO:0006508">
    <property type="term" value="P:proteolysis"/>
    <property type="evidence" value="ECO:0007669"/>
    <property type="project" value="InterPro"/>
</dbReference>
<evidence type="ECO:0000313" key="2">
    <source>
        <dbReference type="EMBL" id="CRZ33971.1"/>
    </source>
</evidence>
<name>A0A0H5SGP4_HERHM</name>
<accession>A0A0H5SGP4</accession>
<dbReference type="RefSeq" id="WP_158245880.1">
    <property type="nucleotide sequence ID" value="NZ_CVTD020000010.1"/>
</dbReference>
<keyword evidence="3" id="KW-1185">Reference proteome</keyword>
<dbReference type="Pfam" id="PF02073">
    <property type="entry name" value="Peptidase_M29"/>
    <property type="match status" value="1"/>
</dbReference>
<dbReference type="EMBL" id="CVTD020000010">
    <property type="protein sequence ID" value="CRZ33971.1"/>
    <property type="molecule type" value="Genomic_DNA"/>
</dbReference>
<organism evidence="2 3">
    <name type="scientific">Herbinix hemicellulosilytica</name>
    <dbReference type="NCBI Taxonomy" id="1564487"/>
    <lineage>
        <taxon>Bacteria</taxon>
        <taxon>Bacillati</taxon>
        <taxon>Bacillota</taxon>
        <taxon>Clostridia</taxon>
        <taxon>Lachnospirales</taxon>
        <taxon>Lachnospiraceae</taxon>
        <taxon>Herbinix</taxon>
    </lineage>
</organism>
<evidence type="ECO:0000313" key="3">
    <source>
        <dbReference type="Proteomes" id="UP000236497"/>
    </source>
</evidence>
<dbReference type="InterPro" id="IPR052170">
    <property type="entry name" value="M29_Exopeptidase"/>
</dbReference>
<dbReference type="InterPro" id="IPR000787">
    <property type="entry name" value="Peptidase_M29"/>
</dbReference>
<dbReference type="PANTHER" id="PTHR34448">
    <property type="entry name" value="AMINOPEPTIDASE"/>
    <property type="match status" value="1"/>
</dbReference>
<dbReference type="Proteomes" id="UP000236497">
    <property type="component" value="Unassembled WGS sequence"/>
</dbReference>
<evidence type="ECO:0000256" key="1">
    <source>
        <dbReference type="ARBA" id="ARBA00022723"/>
    </source>
</evidence>
<reference evidence="2 3" key="1">
    <citation type="submission" date="2015-06" db="EMBL/GenBank/DDBJ databases">
        <authorList>
            <person name="Wibberg Daniel"/>
        </authorList>
    </citation>
    <scope>NUCLEOTIDE SEQUENCE [LARGE SCALE GENOMIC DNA]</scope>
    <source>
        <strain evidence="2 3">T3/55T</strain>
    </source>
</reference>
<keyword evidence="1" id="KW-0479">Metal-binding</keyword>
<dbReference type="SUPFAM" id="SSF144052">
    <property type="entry name" value="Thermophilic metalloprotease-like"/>
    <property type="match status" value="1"/>
</dbReference>
<proteinExistence type="predicted"/>